<dbReference type="GO" id="GO:0005525">
    <property type="term" value="F:GTP binding"/>
    <property type="evidence" value="ECO:0007669"/>
    <property type="project" value="InterPro"/>
</dbReference>
<gene>
    <name evidence="2" type="ORF">HPLM_LOCUS21600</name>
</gene>
<dbReference type="InterPro" id="IPR000795">
    <property type="entry name" value="T_Tr_GTP-bd_dom"/>
</dbReference>
<proteinExistence type="predicted"/>
<reference evidence="4" key="1">
    <citation type="submission" date="2017-02" db="UniProtKB">
        <authorList>
            <consortium name="WormBaseParasite"/>
        </authorList>
    </citation>
    <scope>IDENTIFICATION</scope>
</reference>
<sequence>MGVESHMFHAMFGVAMAKQRGPDLGQIIRGKLVHQNAVGYHSIRFLSQRAQGVNKPNYNVGTIGHIDHGKTTLTAAITQVLSKQETVSNSAKLLAVDAHMALQLKIIHGAY</sequence>
<dbReference type="GO" id="GO:0003746">
    <property type="term" value="F:translation elongation factor activity"/>
    <property type="evidence" value="ECO:0007669"/>
    <property type="project" value="TreeGrafter"/>
</dbReference>
<dbReference type="InterPro" id="IPR027417">
    <property type="entry name" value="P-loop_NTPase"/>
</dbReference>
<protein>
    <submittedName>
        <fullName evidence="4">Tr-type G domain-containing protein</fullName>
    </submittedName>
</protein>
<dbReference type="Proteomes" id="UP000268014">
    <property type="component" value="Unassembled WGS sequence"/>
</dbReference>
<organism evidence="4">
    <name type="scientific">Haemonchus placei</name>
    <name type="common">Barber's pole worm</name>
    <dbReference type="NCBI Taxonomy" id="6290"/>
    <lineage>
        <taxon>Eukaryota</taxon>
        <taxon>Metazoa</taxon>
        <taxon>Ecdysozoa</taxon>
        <taxon>Nematoda</taxon>
        <taxon>Chromadorea</taxon>
        <taxon>Rhabditida</taxon>
        <taxon>Rhabditina</taxon>
        <taxon>Rhabditomorpha</taxon>
        <taxon>Strongyloidea</taxon>
        <taxon>Trichostrongylidae</taxon>
        <taxon>Haemonchus</taxon>
    </lineage>
</organism>
<reference evidence="2 3" key="2">
    <citation type="submission" date="2018-11" db="EMBL/GenBank/DDBJ databases">
        <authorList>
            <consortium name="Pathogen Informatics"/>
        </authorList>
    </citation>
    <scope>NUCLEOTIDE SEQUENCE [LARGE SCALE GENOMIC DNA]</scope>
    <source>
        <strain evidence="2 3">MHpl1</strain>
    </source>
</reference>
<dbReference type="AlphaFoldDB" id="A0A0N4XB66"/>
<dbReference type="PANTHER" id="PTHR43721:SF2">
    <property type="entry name" value="ELONGATION FACTOR TU, MITOCHONDRIAL"/>
    <property type="match status" value="1"/>
</dbReference>
<evidence type="ECO:0000313" key="3">
    <source>
        <dbReference type="Proteomes" id="UP000268014"/>
    </source>
</evidence>
<evidence type="ECO:0000313" key="4">
    <source>
        <dbReference type="WBParaSite" id="HPLM_0002161101-mRNA-1"/>
    </source>
</evidence>
<dbReference type="Gene3D" id="3.40.50.300">
    <property type="entry name" value="P-loop containing nucleotide triphosphate hydrolases"/>
    <property type="match status" value="1"/>
</dbReference>
<evidence type="ECO:0000313" key="2">
    <source>
        <dbReference type="EMBL" id="VDO91010.1"/>
    </source>
</evidence>
<dbReference type="EMBL" id="UZAF01023721">
    <property type="protein sequence ID" value="VDO91010.1"/>
    <property type="molecule type" value="Genomic_DNA"/>
</dbReference>
<dbReference type="SUPFAM" id="SSF52540">
    <property type="entry name" value="P-loop containing nucleoside triphosphate hydrolases"/>
    <property type="match status" value="1"/>
</dbReference>
<keyword evidence="3" id="KW-1185">Reference proteome</keyword>
<dbReference type="Pfam" id="PF00009">
    <property type="entry name" value="GTP_EFTU"/>
    <property type="match status" value="1"/>
</dbReference>
<dbReference type="OrthoDB" id="2067at2759"/>
<dbReference type="PANTHER" id="PTHR43721">
    <property type="entry name" value="ELONGATION FACTOR TU-RELATED"/>
    <property type="match status" value="1"/>
</dbReference>
<dbReference type="GO" id="GO:0003924">
    <property type="term" value="F:GTPase activity"/>
    <property type="evidence" value="ECO:0007669"/>
    <property type="project" value="InterPro"/>
</dbReference>
<accession>A0A0N4XB66</accession>
<dbReference type="GO" id="GO:0005739">
    <property type="term" value="C:mitochondrion"/>
    <property type="evidence" value="ECO:0007669"/>
    <property type="project" value="TreeGrafter"/>
</dbReference>
<dbReference type="STRING" id="6290.A0A0N4XB66"/>
<feature type="domain" description="Tr-type G" evidence="1">
    <location>
        <begin position="56"/>
        <end position="89"/>
    </location>
</feature>
<dbReference type="WBParaSite" id="HPLM_0002161101-mRNA-1">
    <property type="protein sequence ID" value="HPLM_0002161101-mRNA-1"/>
    <property type="gene ID" value="HPLM_0002161101"/>
</dbReference>
<evidence type="ECO:0000259" key="1">
    <source>
        <dbReference type="Pfam" id="PF00009"/>
    </source>
</evidence>
<dbReference type="InterPro" id="IPR050055">
    <property type="entry name" value="EF-Tu_GTPase"/>
</dbReference>
<name>A0A0N4XB66_HAEPC</name>
<dbReference type="GO" id="GO:0070125">
    <property type="term" value="P:mitochondrial translational elongation"/>
    <property type="evidence" value="ECO:0007669"/>
    <property type="project" value="TreeGrafter"/>
</dbReference>